<feature type="chain" id="PRO_5037623978" evidence="1">
    <location>
        <begin position="35"/>
        <end position="448"/>
    </location>
</feature>
<dbReference type="AlphaFoldDB" id="A0A926S6F7"/>
<name>A0A926S6F7_9HYPH</name>
<keyword evidence="1" id="KW-0732">Signal</keyword>
<gene>
    <name evidence="2" type="ORF">HK439_12925</name>
</gene>
<protein>
    <submittedName>
        <fullName evidence="2">Uncharacterized protein</fullName>
    </submittedName>
</protein>
<evidence type="ECO:0000313" key="2">
    <source>
        <dbReference type="EMBL" id="MBD1547165.1"/>
    </source>
</evidence>
<sequence length="448" mass="49123">MPACLSSPARGQRNFARIFLGLFCALTLASCSPAGNDYLSNGIGSELPAPEADIIRATNLQNKYFSYLCQQAGIGGWTSSYAPNSCALNPINDRKWLLVVAQGMNDIDRRCDAYLQWLDNKKRSKGPVISQIGSVRAATTGIMGVAEASTKALTVAGLAFDLISQSVENYHSRLLLEIESSTVNSVVLNLRRKFRADFRQQQIAVTDRPQAEYILRSYLRLCLPFAIEANINNYSTLASSGIAPTSENSINWSPRSGLTIGAAAGGVEYNFKPNEPLKPGPTIGEDKQIPGAETKWEKQLQPDDLEKIQKFLCIANTAKNFGDKTRAGILLWTQTSYRGGEIDSKLSDRKGATILKMANEKDAACPTSKYKNYYEKFRFAKDPDLEKKFVGELLTAAGSPDTNKTSISEVRDVITALKDSDKFKTIDFSMSGVAKDEVTPKFFSLVSP</sequence>
<organism evidence="2 3">
    <name type="scientific">Roseibium aggregatum</name>
    <dbReference type="NCBI Taxonomy" id="187304"/>
    <lineage>
        <taxon>Bacteria</taxon>
        <taxon>Pseudomonadati</taxon>
        <taxon>Pseudomonadota</taxon>
        <taxon>Alphaproteobacteria</taxon>
        <taxon>Hyphomicrobiales</taxon>
        <taxon>Stappiaceae</taxon>
        <taxon>Roseibium</taxon>
    </lineage>
</organism>
<evidence type="ECO:0000313" key="3">
    <source>
        <dbReference type="Proteomes" id="UP000598467"/>
    </source>
</evidence>
<dbReference type="Proteomes" id="UP000598467">
    <property type="component" value="Unassembled WGS sequence"/>
</dbReference>
<dbReference type="RefSeq" id="WP_190291922.1">
    <property type="nucleotide sequence ID" value="NZ_JABFCZ010000013.1"/>
</dbReference>
<proteinExistence type="predicted"/>
<reference evidence="2" key="1">
    <citation type="submission" date="2020-05" db="EMBL/GenBank/DDBJ databases">
        <title>Identification of trans-AT polyketide cluster in two marine bacteria, producers of a novel glutaramide-containing polyketide sesbanimide D and analogs.</title>
        <authorList>
            <person name="Kacar D."/>
            <person name="Rodriguez P."/>
            <person name="Canedo L."/>
            <person name="Gonzalez E."/>
            <person name="Galan B."/>
            <person name="De La Calle F."/>
            <person name="Garcia J.L."/>
        </authorList>
    </citation>
    <scope>NUCLEOTIDE SEQUENCE</scope>
    <source>
        <strain evidence="2">PHM038</strain>
    </source>
</reference>
<dbReference type="EMBL" id="JABFCZ010000013">
    <property type="protein sequence ID" value="MBD1547165.1"/>
    <property type="molecule type" value="Genomic_DNA"/>
</dbReference>
<evidence type="ECO:0000256" key="1">
    <source>
        <dbReference type="SAM" id="SignalP"/>
    </source>
</evidence>
<comment type="caution">
    <text evidence="2">The sequence shown here is derived from an EMBL/GenBank/DDBJ whole genome shotgun (WGS) entry which is preliminary data.</text>
</comment>
<accession>A0A926S6F7</accession>
<feature type="signal peptide" evidence="1">
    <location>
        <begin position="1"/>
        <end position="34"/>
    </location>
</feature>